<dbReference type="Proteomes" id="UP000037210">
    <property type="component" value="Unassembled WGS sequence"/>
</dbReference>
<evidence type="ECO:0000313" key="2">
    <source>
        <dbReference type="Proteomes" id="UP000037210"/>
    </source>
</evidence>
<comment type="caution">
    <text evidence="1">The sequence shown here is derived from an EMBL/GenBank/DDBJ whole genome shotgun (WGS) entry which is preliminary data.</text>
</comment>
<gene>
    <name evidence="1" type="ORF">AC482_06170</name>
</gene>
<reference evidence="1 2" key="1">
    <citation type="submission" date="2015-06" db="EMBL/GenBank/DDBJ databases">
        <title>New insights into the roles of widespread benthic archaea in carbon and nitrogen cycling.</title>
        <authorList>
            <person name="Lazar C.S."/>
            <person name="Baker B.J."/>
            <person name="Seitz K.W."/>
            <person name="Hyde A.S."/>
            <person name="Dick G.J."/>
            <person name="Hinrichs K.-U."/>
            <person name="Teske A.P."/>
        </authorList>
    </citation>
    <scope>NUCLEOTIDE SEQUENCE [LARGE SCALE GENOMIC DNA]</scope>
    <source>
        <strain evidence="1">DG-45</strain>
    </source>
</reference>
<dbReference type="EMBL" id="LFWZ01000060">
    <property type="protein sequence ID" value="KON29561.1"/>
    <property type="molecule type" value="Genomic_DNA"/>
</dbReference>
<organism evidence="1 2">
    <name type="scientific">miscellaneous Crenarchaeota group-15 archaeon DG-45</name>
    <dbReference type="NCBI Taxonomy" id="1685127"/>
    <lineage>
        <taxon>Archaea</taxon>
        <taxon>Candidatus Bathyarchaeota</taxon>
        <taxon>MCG-15</taxon>
    </lineage>
</organism>
<evidence type="ECO:0000313" key="1">
    <source>
        <dbReference type="EMBL" id="KON29561.1"/>
    </source>
</evidence>
<sequence>MLAIFFSLTLVSTITYYYAINRVDTKKEGLKMIAAEEKMLDLEEAISAAAWSPGSARMTVFSDYGGELHVEPRGNHLEINVAMGEQSQVLFNSSTGLVLYQLPSVSLNRGGSWLRGDRRTIVNRSSAYQAQVRIELGGEGQELRIGYRPLVSSSTGGLAAGRRVNNIRIYVINMNGSEALSLGGELNLGALCSGVSSRVHIHNLSSAVTVSITATLDGSEGTVEVPIAVGPSGSTIRIEVLVSRIELRKVSI</sequence>
<name>A0A0M0BML5_9ARCH</name>
<dbReference type="AlphaFoldDB" id="A0A0M0BML5"/>
<accession>A0A0M0BML5</accession>
<proteinExistence type="predicted"/>
<protein>
    <submittedName>
        <fullName evidence="1">Uncharacterized protein</fullName>
    </submittedName>
</protein>